<comment type="caution">
    <text evidence="1">The sequence shown here is derived from an EMBL/GenBank/DDBJ whole genome shotgun (WGS) entry which is preliminary data.</text>
</comment>
<dbReference type="EMBL" id="LVHD01000026">
    <property type="protein sequence ID" value="OAG75679.1"/>
    <property type="molecule type" value="Genomic_DNA"/>
</dbReference>
<evidence type="ECO:0000313" key="1">
    <source>
        <dbReference type="EMBL" id="OAG75679.1"/>
    </source>
</evidence>
<protein>
    <submittedName>
        <fullName evidence="1">Uncharacterized protein</fullName>
    </submittedName>
</protein>
<organism evidence="1 2">
    <name type="scientific">Acetobacter malorum</name>
    <dbReference type="NCBI Taxonomy" id="178901"/>
    <lineage>
        <taxon>Bacteria</taxon>
        <taxon>Pseudomonadati</taxon>
        <taxon>Pseudomonadota</taxon>
        <taxon>Alphaproteobacteria</taxon>
        <taxon>Acetobacterales</taxon>
        <taxon>Acetobacteraceae</taxon>
        <taxon>Acetobacter</taxon>
    </lineage>
</organism>
<proteinExistence type="predicted"/>
<dbReference type="AlphaFoldDB" id="A0A177G5R7"/>
<dbReference type="PATRIC" id="fig|178901.16.peg.3345"/>
<dbReference type="Proteomes" id="UP000077349">
    <property type="component" value="Unassembled WGS sequence"/>
</dbReference>
<name>A0A177G5R7_9PROT</name>
<reference evidence="1 2" key="1">
    <citation type="submission" date="2016-03" db="EMBL/GenBank/DDBJ databases">
        <title>Draft genome sequence of Acetobacter malorum CECT 7742, a strain isolated from strawberry vinegar.</title>
        <authorList>
            <person name="Sainz F."/>
            <person name="Mas A."/>
            <person name="Torija M.J."/>
        </authorList>
    </citation>
    <scope>NUCLEOTIDE SEQUENCE [LARGE SCALE GENOMIC DNA]</scope>
    <source>
        <strain evidence="1 2">CECT 7742</strain>
    </source>
</reference>
<accession>A0A177G5R7</accession>
<evidence type="ECO:0000313" key="2">
    <source>
        <dbReference type="Proteomes" id="UP000077349"/>
    </source>
</evidence>
<sequence length="31" mass="3236">MSPEYITIAVSAIEQLAEAALDSANTQVEIG</sequence>
<gene>
    <name evidence="1" type="ORF">Amal_03142</name>
</gene>